<protein>
    <submittedName>
        <fullName evidence="1">Uncharacterized protein</fullName>
    </submittedName>
</protein>
<evidence type="ECO:0000313" key="1">
    <source>
        <dbReference type="EMBL" id="MPC78533.1"/>
    </source>
</evidence>
<proteinExistence type="predicted"/>
<name>A0A5B7I899_PORTR</name>
<gene>
    <name evidence="1" type="ORF">E2C01_073020</name>
</gene>
<dbReference type="AlphaFoldDB" id="A0A5B7I899"/>
<organism evidence="1 2">
    <name type="scientific">Portunus trituberculatus</name>
    <name type="common">Swimming crab</name>
    <name type="synonym">Neptunus trituberculatus</name>
    <dbReference type="NCBI Taxonomy" id="210409"/>
    <lineage>
        <taxon>Eukaryota</taxon>
        <taxon>Metazoa</taxon>
        <taxon>Ecdysozoa</taxon>
        <taxon>Arthropoda</taxon>
        <taxon>Crustacea</taxon>
        <taxon>Multicrustacea</taxon>
        <taxon>Malacostraca</taxon>
        <taxon>Eumalacostraca</taxon>
        <taxon>Eucarida</taxon>
        <taxon>Decapoda</taxon>
        <taxon>Pleocyemata</taxon>
        <taxon>Brachyura</taxon>
        <taxon>Eubrachyura</taxon>
        <taxon>Portunoidea</taxon>
        <taxon>Portunidae</taxon>
        <taxon>Portuninae</taxon>
        <taxon>Portunus</taxon>
    </lineage>
</organism>
<accession>A0A5B7I899</accession>
<reference evidence="1 2" key="1">
    <citation type="submission" date="2019-05" db="EMBL/GenBank/DDBJ databases">
        <title>Another draft genome of Portunus trituberculatus and its Hox gene families provides insights of decapod evolution.</title>
        <authorList>
            <person name="Jeong J.-H."/>
            <person name="Song I."/>
            <person name="Kim S."/>
            <person name="Choi T."/>
            <person name="Kim D."/>
            <person name="Ryu S."/>
            <person name="Kim W."/>
        </authorList>
    </citation>
    <scope>NUCLEOTIDE SEQUENCE [LARGE SCALE GENOMIC DNA]</scope>
    <source>
        <tissue evidence="1">Muscle</tissue>
    </source>
</reference>
<evidence type="ECO:0000313" key="2">
    <source>
        <dbReference type="Proteomes" id="UP000324222"/>
    </source>
</evidence>
<comment type="caution">
    <text evidence="1">The sequence shown here is derived from an EMBL/GenBank/DDBJ whole genome shotgun (WGS) entry which is preliminary data.</text>
</comment>
<keyword evidence="2" id="KW-1185">Reference proteome</keyword>
<sequence length="76" mass="8540">MVRVRDPVVLTGAPHTRWWPSALHWDYRTPGVRVAHSGGEVAFVYHCLAGHRRGSRWAMGSGRRGLSLLSHYSTCL</sequence>
<dbReference type="EMBL" id="VSRR010048686">
    <property type="protein sequence ID" value="MPC78533.1"/>
    <property type="molecule type" value="Genomic_DNA"/>
</dbReference>
<dbReference type="Proteomes" id="UP000324222">
    <property type="component" value="Unassembled WGS sequence"/>
</dbReference>